<accession>A0A087GY44</accession>
<dbReference type="SMART" id="SM00579">
    <property type="entry name" value="FBD"/>
    <property type="match status" value="1"/>
</dbReference>
<dbReference type="SMART" id="SM01355">
    <property type="entry name" value="AP3B1_C"/>
    <property type="match status" value="1"/>
</dbReference>
<dbReference type="Proteomes" id="UP000029120">
    <property type="component" value="Chromosome 5"/>
</dbReference>
<evidence type="ECO:0000256" key="3">
    <source>
        <dbReference type="ARBA" id="ARBA00006613"/>
    </source>
</evidence>
<feature type="compositionally biased region" description="Acidic residues" evidence="11">
    <location>
        <begin position="890"/>
        <end position="900"/>
    </location>
</feature>
<dbReference type="Pfam" id="PF24080">
    <property type="entry name" value="AP3B1_C_2"/>
    <property type="match status" value="1"/>
</dbReference>
<dbReference type="GO" id="GO:0005794">
    <property type="term" value="C:Golgi apparatus"/>
    <property type="evidence" value="ECO:0007669"/>
    <property type="project" value="UniProtKB-SubCell"/>
</dbReference>
<sequence length="1262" mass="140580">MPNLFEAYVDVDLPNISSLMGSITSVKCLEICSEAMYDGSFVFNQLEHLEVCRCKEHSSDLLVKLLKNSSNLQVLELSLMRDHPPCEDVIYWNQPSTVPKCMLSSLQTVKWLVYSGEPEERDLVVYILHLKTAEIELVRPSSRDRDERKITINQKREKSYFGSTVETLSKASAVVHRIGTDAHLYDDPEDVNIAPLLDSKFESEKCEALKRLLALIAQGFDVSNFFPQVVKNVASQSSEVKKLVYLYLLHYAEKRPNEALLSINYFQKDLGDPNPLVRAWALRTMAGIRLHVIAPLALAAVSKCARDPAVYVRRCAANALPKLHDLRLEEHASAIEELVGILLNDHSPGVVGAAAAAFTSICPNNFELIRKNYKKLCQILPDVEEWGQILLIGTLLRYVVARHGLVRESLMLSIHGLDNNGFYEKDGLNKDLTSDKGDGDKSDSFDANLVSLVSKSYIEGPDEYLSRPSYPDTVSSVFDSKETTSVAHNEDVKILLQCTSPLLWSNNSAVVLAAAGVQWIMAPLEDVKKIVKPLLFLLRSSSASKYVVLCNILVFAKAVPSLFAPHFENFFICSSDAYQVKAHKLEMLSLIATTSSISSILREFEDYIKDPDRRFAADTVAAIGLCAKRLPTIPTTCLDGLLALVRQESFAGDLESVDGEAGMLVQAVMSIQTIIERDPLSHEKVIIQLFRSLDSIKVAPARAIVIWMVGVYCSLGHTIPRMLTTITKYLAWCFKSEASETKLQIVNTTAKVLVSAEVEDFQMLKRIVVYVLELGECDLSYDVRDQTRFLKKLLSCKLDCAEPAEDSVASQENIAAHVVEHVFGRKLKPSSPLALHNRFYLPGSLSQIVLHAAPGYEPLPKPCSFVFEEQDQLSDSERQREATADLNGSQDEDGSSEYDSESYSGSDLSSDGDERTISNDAADPLIQISEIDVSTDQEELRSKRALDLWLDDQPSTSNQISSALDRNQSSYAKISIGDIGSRVKPKSYTLIDPGNGNGLKVDYTFLAEVSTVSPLHVCVEVLFENSSMEPILEVNLEDEEAMKVSDSVEQTLVGKANASYNNVPTLIPMDQISCLEPRQSAKRLIQVRFHHHLLPMRLTLHYNGKKVPVKLRPDLGYLVKPFSMSIEEFLATESRLPGMFEYSRRCTFTDHVKDSRKENGKDKFLSICECITLKVLSNSNLYLVSVDLPVANTLEDATGLRLRFSSKILSSEIPLLITITVEGKCTEVLNLTIKINCEETVFGLNLLNRIANFMVEPVDQQN</sequence>
<evidence type="ECO:0000256" key="6">
    <source>
        <dbReference type="ARBA" id="ARBA00022927"/>
    </source>
</evidence>
<comment type="similarity">
    <text evidence="3">Belongs to the adaptor complexes large subunit family.</text>
</comment>
<dbReference type="SUPFAM" id="SSF48371">
    <property type="entry name" value="ARM repeat"/>
    <property type="match status" value="1"/>
</dbReference>
<keyword evidence="6" id="KW-0653">Protein transport</keyword>
<dbReference type="AlphaFoldDB" id="A0A087GY44"/>
<dbReference type="InterPro" id="IPR011989">
    <property type="entry name" value="ARM-like"/>
</dbReference>
<dbReference type="GO" id="GO:0030123">
    <property type="term" value="C:AP-3 adaptor complex"/>
    <property type="evidence" value="ECO:0007669"/>
    <property type="project" value="InterPro"/>
</dbReference>
<evidence type="ECO:0000256" key="9">
    <source>
        <dbReference type="ARBA" id="ARBA00023329"/>
    </source>
</evidence>
<dbReference type="InterPro" id="IPR006566">
    <property type="entry name" value="FBD"/>
</dbReference>
<comment type="subcellular location">
    <subcellularLocation>
        <location evidence="1">Cytoplasmic vesicle</location>
        <location evidence="1">Clathrin-coated vesicle membrane</location>
        <topology evidence="1">Peripheral membrane protein</topology>
        <orientation evidence="1">Cytoplasmic side</orientation>
    </subcellularLocation>
    <subcellularLocation>
        <location evidence="2">Golgi apparatus</location>
    </subcellularLocation>
</comment>
<gene>
    <name evidence="14" type="ordered locus">AALP_Aa5g194300</name>
</gene>
<evidence type="ECO:0000259" key="12">
    <source>
        <dbReference type="SMART" id="SM00579"/>
    </source>
</evidence>
<dbReference type="OrthoDB" id="10254310at2759"/>
<evidence type="ECO:0000256" key="7">
    <source>
        <dbReference type="ARBA" id="ARBA00023034"/>
    </source>
</evidence>
<dbReference type="Gene3D" id="1.25.10.10">
    <property type="entry name" value="Leucine-rich Repeat Variant"/>
    <property type="match status" value="1"/>
</dbReference>
<proteinExistence type="inferred from homology"/>
<keyword evidence="4" id="KW-0813">Transport</keyword>
<evidence type="ECO:0000256" key="11">
    <source>
        <dbReference type="SAM" id="MobiDB-lite"/>
    </source>
</evidence>
<evidence type="ECO:0008006" key="16">
    <source>
        <dbReference type="Google" id="ProtNLM"/>
    </source>
</evidence>
<dbReference type="InterPro" id="IPR026740">
    <property type="entry name" value="AP3_beta"/>
</dbReference>
<dbReference type="GO" id="GO:0006886">
    <property type="term" value="P:intracellular protein transport"/>
    <property type="evidence" value="ECO:0007669"/>
    <property type="project" value="InterPro"/>
</dbReference>
<dbReference type="Pfam" id="PF01602">
    <property type="entry name" value="Adaptin_N"/>
    <property type="match status" value="1"/>
</dbReference>
<dbReference type="GO" id="GO:0030665">
    <property type="term" value="C:clathrin-coated vesicle membrane"/>
    <property type="evidence" value="ECO:0007669"/>
    <property type="project" value="UniProtKB-SubCell"/>
</dbReference>
<evidence type="ECO:0000256" key="5">
    <source>
        <dbReference type="ARBA" id="ARBA00022553"/>
    </source>
</evidence>
<dbReference type="PIRSF" id="PIRSF037096">
    <property type="entry name" value="AP3_complex_beta"/>
    <property type="match status" value="1"/>
</dbReference>
<dbReference type="InterPro" id="IPR026739">
    <property type="entry name" value="AP_beta"/>
</dbReference>
<dbReference type="InterPro" id="IPR056314">
    <property type="entry name" value="AP3B1/2_C"/>
</dbReference>
<dbReference type="InterPro" id="IPR016024">
    <property type="entry name" value="ARM-type_fold"/>
</dbReference>
<evidence type="ECO:0000256" key="10">
    <source>
        <dbReference type="ARBA" id="ARBA00023570"/>
    </source>
</evidence>
<dbReference type="Gramene" id="KFK34796">
    <property type="protein sequence ID" value="KFK34796"/>
    <property type="gene ID" value="AALP_AA5G194300"/>
</dbReference>
<dbReference type="Pfam" id="PF08387">
    <property type="entry name" value="FBD"/>
    <property type="match status" value="1"/>
</dbReference>
<protein>
    <recommendedName>
        <fullName evidence="16">AP-3 complex subunit beta</fullName>
    </recommendedName>
</protein>
<organism evidence="14 15">
    <name type="scientific">Arabis alpina</name>
    <name type="common">Alpine rock-cress</name>
    <dbReference type="NCBI Taxonomy" id="50452"/>
    <lineage>
        <taxon>Eukaryota</taxon>
        <taxon>Viridiplantae</taxon>
        <taxon>Streptophyta</taxon>
        <taxon>Embryophyta</taxon>
        <taxon>Tracheophyta</taxon>
        <taxon>Spermatophyta</taxon>
        <taxon>Magnoliopsida</taxon>
        <taxon>eudicotyledons</taxon>
        <taxon>Gunneridae</taxon>
        <taxon>Pentapetalae</taxon>
        <taxon>rosids</taxon>
        <taxon>malvids</taxon>
        <taxon>Brassicales</taxon>
        <taxon>Brassicaceae</taxon>
        <taxon>Arabideae</taxon>
        <taxon>Arabis</taxon>
    </lineage>
</organism>
<keyword evidence="9" id="KW-0968">Cytoplasmic vesicle</keyword>
<feature type="domain" description="AP-3 complex subunit beta C-terminal" evidence="13">
    <location>
        <begin position="942"/>
        <end position="1094"/>
    </location>
</feature>
<comment type="function">
    <text evidence="10">Subunit of non-clathrin- and clathrin-associated adaptor protein complex 3 (AP-3) that plays a role in protein sorting in the late-Golgi/trans-Golgi network (TGN) and/or endosomes. The AP complexes mediate both the recruitment of clathrin to membranes and the recognition of sorting signals within the cytosolic tails of transmembrane cargo molecules. AP-3 appears to be involved in the sorting of a subset of transmembrane proteins targeted to lysosomes and lysosome-related organelles. In concert with the BLOC-1 complex, AP-3 is required to target cargos into vesicles assembled at cell bodies for delivery into neurites and nerve terminals.</text>
</comment>
<evidence type="ECO:0000256" key="2">
    <source>
        <dbReference type="ARBA" id="ARBA00004555"/>
    </source>
</evidence>
<keyword evidence="8" id="KW-0472">Membrane</keyword>
<evidence type="ECO:0000313" key="14">
    <source>
        <dbReference type="EMBL" id="KFK34796.1"/>
    </source>
</evidence>
<feature type="domain" description="FBD" evidence="12">
    <location>
        <begin position="100"/>
        <end position="176"/>
    </location>
</feature>
<dbReference type="InterPro" id="IPR029390">
    <property type="entry name" value="AP3B_C"/>
</dbReference>
<keyword evidence="15" id="KW-1185">Reference proteome</keyword>
<evidence type="ECO:0000256" key="8">
    <source>
        <dbReference type="ARBA" id="ARBA00023136"/>
    </source>
</evidence>
<dbReference type="PANTHER" id="PTHR11134">
    <property type="entry name" value="ADAPTOR COMPLEX SUBUNIT BETA FAMILY MEMBER"/>
    <property type="match status" value="1"/>
</dbReference>
<keyword evidence="7" id="KW-0333">Golgi apparatus</keyword>
<feature type="region of interest" description="Disordered" evidence="11">
    <location>
        <begin position="870"/>
        <end position="922"/>
    </location>
</feature>
<keyword evidence="5" id="KW-0597">Phosphoprotein</keyword>
<name>A0A087GY44_ARAAL</name>
<dbReference type="eggNOG" id="KOG1060">
    <property type="taxonomic scope" value="Eukaryota"/>
</dbReference>
<evidence type="ECO:0000259" key="13">
    <source>
        <dbReference type="SMART" id="SM01355"/>
    </source>
</evidence>
<evidence type="ECO:0000256" key="1">
    <source>
        <dbReference type="ARBA" id="ARBA00004145"/>
    </source>
</evidence>
<reference evidence="15" key="1">
    <citation type="journal article" date="2015" name="Nat. Plants">
        <title>Genome expansion of Arabis alpina linked with retrotransposition and reduced symmetric DNA methylation.</title>
        <authorList>
            <person name="Willing E.M."/>
            <person name="Rawat V."/>
            <person name="Mandakova T."/>
            <person name="Maumus F."/>
            <person name="James G.V."/>
            <person name="Nordstroem K.J."/>
            <person name="Becker C."/>
            <person name="Warthmann N."/>
            <person name="Chica C."/>
            <person name="Szarzynska B."/>
            <person name="Zytnicki M."/>
            <person name="Albani M.C."/>
            <person name="Kiefer C."/>
            <person name="Bergonzi S."/>
            <person name="Castaings L."/>
            <person name="Mateos J.L."/>
            <person name="Berns M.C."/>
            <person name="Bujdoso N."/>
            <person name="Piofczyk T."/>
            <person name="de Lorenzo L."/>
            <person name="Barrero-Sicilia C."/>
            <person name="Mateos I."/>
            <person name="Piednoel M."/>
            <person name="Hagmann J."/>
            <person name="Chen-Min-Tao R."/>
            <person name="Iglesias-Fernandez R."/>
            <person name="Schuster S.C."/>
            <person name="Alonso-Blanco C."/>
            <person name="Roudier F."/>
            <person name="Carbonero P."/>
            <person name="Paz-Ares J."/>
            <person name="Davis S.J."/>
            <person name="Pecinka A."/>
            <person name="Quesneville H."/>
            <person name="Colot V."/>
            <person name="Lysak M.A."/>
            <person name="Weigel D."/>
            <person name="Coupland G."/>
            <person name="Schneeberger K."/>
        </authorList>
    </citation>
    <scope>NUCLEOTIDE SEQUENCE [LARGE SCALE GENOMIC DNA]</scope>
    <source>
        <strain evidence="15">cv. Pajares</strain>
    </source>
</reference>
<dbReference type="GO" id="GO:0016192">
    <property type="term" value="P:vesicle-mediated transport"/>
    <property type="evidence" value="ECO:0007669"/>
    <property type="project" value="InterPro"/>
</dbReference>
<evidence type="ECO:0000313" key="15">
    <source>
        <dbReference type="Proteomes" id="UP000029120"/>
    </source>
</evidence>
<dbReference type="EMBL" id="CM002873">
    <property type="protein sequence ID" value="KFK34796.1"/>
    <property type="molecule type" value="Genomic_DNA"/>
</dbReference>
<dbReference type="InterPro" id="IPR002553">
    <property type="entry name" value="Clathrin/coatomer_adapt-like_N"/>
</dbReference>
<evidence type="ECO:0000256" key="4">
    <source>
        <dbReference type="ARBA" id="ARBA00022448"/>
    </source>
</evidence>